<evidence type="ECO:0000256" key="10">
    <source>
        <dbReference type="ARBA" id="ARBA00023180"/>
    </source>
</evidence>
<keyword evidence="7" id="KW-0067">ATP-binding</keyword>
<feature type="transmembrane region" description="Helical" evidence="11">
    <location>
        <begin position="424"/>
        <end position="442"/>
    </location>
</feature>
<evidence type="ECO:0000256" key="6">
    <source>
        <dbReference type="ARBA" id="ARBA00022741"/>
    </source>
</evidence>
<evidence type="ECO:0000256" key="2">
    <source>
        <dbReference type="ARBA" id="ARBA00022527"/>
    </source>
</evidence>
<dbReference type="FunFam" id="2.60.120.430:FF:000001">
    <property type="entry name" value="Receptor-like protein kinase FERONIA"/>
    <property type="match status" value="1"/>
</dbReference>
<keyword evidence="9 11" id="KW-0472">Membrane</keyword>
<sequence>MGKPSSIIKLIFSLLFLLLEEVVPISLFSPTDNYLINCGSAAPTTDDPYNRKFTGDESSESNSVVFSAAGTFTLGESNPPPDSSPIYRSARFFARPSKYEFPIRQKGSHFVRLHFHRFHSSKFHLFDAEFHVLADGYLLLHNFRGLTMKNSEIREYVLWIDSDKLEISFLPSMKSKFAFVSAIEVISAPKDLILDTAQFVDSDGVAKFGGLSKNAFETIYRINVGGPKVTPFNDSLWRTWIPDDQFLNSIENGSKRVSYSGRIEYQLGGASREVAPDNVYNSARVISSSNSMIPKTNITLTFPIVEGYKYLVRTHFCDIKSTALNLLYFNVYVNGNLAFENMDLSTISNGMLASPFYADFVVDGGSLGFLNVSIGPSSWSNPNAIDAILNGIEVMKLNNSMGSLDGDVSAALLLKSRPRGTHGVLLPLVAVMCLLLVASVVLSRRRFAVGDSVAWSPLPPDVSDVNFLKCENQQFAGKLSYV</sequence>
<feature type="chain" id="PRO_5042254774" description="Malectin-like domain-containing protein" evidence="12">
    <location>
        <begin position="25"/>
        <end position="482"/>
    </location>
</feature>
<dbReference type="Gene3D" id="2.60.120.430">
    <property type="entry name" value="Galactose-binding lectin"/>
    <property type="match status" value="2"/>
</dbReference>
<feature type="domain" description="Malectin-like" evidence="13">
    <location>
        <begin position="36"/>
        <end position="396"/>
    </location>
</feature>
<evidence type="ECO:0000259" key="13">
    <source>
        <dbReference type="Pfam" id="PF12819"/>
    </source>
</evidence>
<dbReference type="Proteomes" id="UP001279734">
    <property type="component" value="Unassembled WGS sequence"/>
</dbReference>
<dbReference type="AlphaFoldDB" id="A0AAD3XYG5"/>
<evidence type="ECO:0000256" key="5">
    <source>
        <dbReference type="ARBA" id="ARBA00022729"/>
    </source>
</evidence>
<comment type="caution">
    <text evidence="14">The sequence shown here is derived from an EMBL/GenBank/DDBJ whole genome shotgun (WGS) entry which is preliminary data.</text>
</comment>
<organism evidence="14 15">
    <name type="scientific">Nepenthes gracilis</name>
    <name type="common">Slender pitcher plant</name>
    <dbReference type="NCBI Taxonomy" id="150966"/>
    <lineage>
        <taxon>Eukaryota</taxon>
        <taxon>Viridiplantae</taxon>
        <taxon>Streptophyta</taxon>
        <taxon>Embryophyta</taxon>
        <taxon>Tracheophyta</taxon>
        <taxon>Spermatophyta</taxon>
        <taxon>Magnoliopsida</taxon>
        <taxon>eudicotyledons</taxon>
        <taxon>Gunneridae</taxon>
        <taxon>Pentapetalae</taxon>
        <taxon>Caryophyllales</taxon>
        <taxon>Nepenthaceae</taxon>
        <taxon>Nepenthes</taxon>
    </lineage>
</organism>
<evidence type="ECO:0000256" key="8">
    <source>
        <dbReference type="ARBA" id="ARBA00022989"/>
    </source>
</evidence>
<evidence type="ECO:0000256" key="9">
    <source>
        <dbReference type="ARBA" id="ARBA00023136"/>
    </source>
</evidence>
<evidence type="ECO:0000256" key="12">
    <source>
        <dbReference type="SAM" id="SignalP"/>
    </source>
</evidence>
<evidence type="ECO:0000256" key="3">
    <source>
        <dbReference type="ARBA" id="ARBA00022679"/>
    </source>
</evidence>
<keyword evidence="2" id="KW-0723">Serine/threonine-protein kinase</keyword>
<keyword evidence="3" id="KW-0808">Transferase</keyword>
<evidence type="ECO:0000313" key="14">
    <source>
        <dbReference type="EMBL" id="GMH22452.1"/>
    </source>
</evidence>
<keyword evidence="15" id="KW-1185">Reference proteome</keyword>
<feature type="signal peptide" evidence="12">
    <location>
        <begin position="1"/>
        <end position="24"/>
    </location>
</feature>
<dbReference type="InterPro" id="IPR045272">
    <property type="entry name" value="ANXUR1/2-like"/>
</dbReference>
<keyword evidence="8 11" id="KW-1133">Transmembrane helix</keyword>
<evidence type="ECO:0000256" key="4">
    <source>
        <dbReference type="ARBA" id="ARBA00022692"/>
    </source>
</evidence>
<keyword evidence="10" id="KW-0325">Glycoprotein</keyword>
<keyword evidence="6" id="KW-0547">Nucleotide-binding</keyword>
<evidence type="ECO:0000256" key="11">
    <source>
        <dbReference type="SAM" id="Phobius"/>
    </source>
</evidence>
<dbReference type="GO" id="GO:0004714">
    <property type="term" value="F:transmembrane receptor protein tyrosine kinase activity"/>
    <property type="evidence" value="ECO:0007669"/>
    <property type="project" value="InterPro"/>
</dbReference>
<dbReference type="InterPro" id="IPR024788">
    <property type="entry name" value="Malectin-like_Carb-bd_dom"/>
</dbReference>
<dbReference type="GO" id="GO:0004674">
    <property type="term" value="F:protein serine/threonine kinase activity"/>
    <property type="evidence" value="ECO:0007669"/>
    <property type="project" value="UniProtKB-KW"/>
</dbReference>
<evidence type="ECO:0000313" key="15">
    <source>
        <dbReference type="Proteomes" id="UP001279734"/>
    </source>
</evidence>
<dbReference type="EMBL" id="BSYO01000024">
    <property type="protein sequence ID" value="GMH22452.1"/>
    <property type="molecule type" value="Genomic_DNA"/>
</dbReference>
<keyword evidence="2" id="KW-0418">Kinase</keyword>
<dbReference type="PANTHER" id="PTHR34590">
    <property type="entry name" value="OS03G0124300 PROTEIN-RELATED"/>
    <property type="match status" value="1"/>
</dbReference>
<accession>A0AAD3XYG5</accession>
<dbReference type="FunFam" id="2.60.120.430:FF:000005">
    <property type="entry name" value="Putative receptor-like protein kinase"/>
    <property type="match status" value="1"/>
</dbReference>
<proteinExistence type="predicted"/>
<dbReference type="GO" id="GO:0016020">
    <property type="term" value="C:membrane"/>
    <property type="evidence" value="ECO:0007669"/>
    <property type="project" value="UniProtKB-SubCell"/>
</dbReference>
<dbReference type="GO" id="GO:0005524">
    <property type="term" value="F:ATP binding"/>
    <property type="evidence" value="ECO:0007669"/>
    <property type="project" value="UniProtKB-KW"/>
</dbReference>
<protein>
    <recommendedName>
        <fullName evidence="13">Malectin-like domain-containing protein</fullName>
    </recommendedName>
</protein>
<evidence type="ECO:0000256" key="1">
    <source>
        <dbReference type="ARBA" id="ARBA00004479"/>
    </source>
</evidence>
<evidence type="ECO:0000256" key="7">
    <source>
        <dbReference type="ARBA" id="ARBA00022840"/>
    </source>
</evidence>
<keyword evidence="4 11" id="KW-0812">Transmembrane</keyword>
<name>A0AAD3XYG5_NEPGR</name>
<dbReference type="PANTHER" id="PTHR34590:SF6">
    <property type="entry name" value="RECEPTOR-LIKE KINASE"/>
    <property type="match status" value="1"/>
</dbReference>
<keyword evidence="5 12" id="KW-0732">Signal</keyword>
<reference evidence="14" key="1">
    <citation type="submission" date="2023-05" db="EMBL/GenBank/DDBJ databases">
        <title>Nepenthes gracilis genome sequencing.</title>
        <authorList>
            <person name="Fukushima K."/>
        </authorList>
    </citation>
    <scope>NUCLEOTIDE SEQUENCE</scope>
    <source>
        <strain evidence="14">SING2019-196</strain>
    </source>
</reference>
<comment type="subcellular location">
    <subcellularLocation>
        <location evidence="1">Membrane</location>
        <topology evidence="1">Single-pass type I membrane protein</topology>
    </subcellularLocation>
</comment>
<dbReference type="Pfam" id="PF12819">
    <property type="entry name" value="Malectin_like"/>
    <property type="match status" value="1"/>
</dbReference>
<gene>
    <name evidence="14" type="ORF">Nepgr_024295</name>
</gene>